<evidence type="ECO:0000313" key="4">
    <source>
        <dbReference type="Proteomes" id="UP001056035"/>
    </source>
</evidence>
<keyword evidence="4" id="KW-1185">Reference proteome</keyword>
<sequence length="117" mass="13094">MPRTPARNTAATPTLRVTTEQTPTARVIGVHGELVVATVAQLQPELDRITRQERRQIIIDLRTLTRIDSSGARAIEQLYHRCGLLKQTLSIRPGPARVQQVFEFCRLAAVLPFAEEP</sequence>
<dbReference type="Pfam" id="PF01740">
    <property type="entry name" value="STAS"/>
    <property type="match status" value="1"/>
</dbReference>
<organism evidence="3 4">
    <name type="scientific">Paraconexibacter antarcticus</name>
    <dbReference type="NCBI Taxonomy" id="2949664"/>
    <lineage>
        <taxon>Bacteria</taxon>
        <taxon>Bacillati</taxon>
        <taxon>Actinomycetota</taxon>
        <taxon>Thermoleophilia</taxon>
        <taxon>Solirubrobacterales</taxon>
        <taxon>Paraconexibacteraceae</taxon>
        <taxon>Paraconexibacter</taxon>
    </lineage>
</organism>
<dbReference type="SUPFAM" id="SSF52091">
    <property type="entry name" value="SpoIIaa-like"/>
    <property type="match status" value="1"/>
</dbReference>
<dbReference type="CDD" id="cd07043">
    <property type="entry name" value="STAS_anti-anti-sigma_factors"/>
    <property type="match status" value="1"/>
</dbReference>
<feature type="domain" description="STAS" evidence="2">
    <location>
        <begin position="15"/>
        <end position="117"/>
    </location>
</feature>
<evidence type="ECO:0000256" key="1">
    <source>
        <dbReference type="SAM" id="MobiDB-lite"/>
    </source>
</evidence>
<feature type="compositionally biased region" description="Low complexity" evidence="1">
    <location>
        <begin position="1"/>
        <end position="16"/>
    </location>
</feature>
<gene>
    <name evidence="3" type="ORF">NBH00_23945</name>
</gene>
<name>A0ABY5DUJ9_9ACTN</name>
<dbReference type="InterPro" id="IPR036513">
    <property type="entry name" value="STAS_dom_sf"/>
</dbReference>
<dbReference type="PANTHER" id="PTHR33495:SF2">
    <property type="entry name" value="ANTI-SIGMA FACTOR ANTAGONIST TM_1081-RELATED"/>
    <property type="match status" value="1"/>
</dbReference>
<reference evidence="3 4" key="1">
    <citation type="submission" date="2022-06" db="EMBL/GenBank/DDBJ databases">
        <title>Paraconexibacter antarcticus.</title>
        <authorList>
            <person name="Kim C.S."/>
        </authorList>
    </citation>
    <scope>NUCLEOTIDE SEQUENCE [LARGE SCALE GENOMIC DNA]</scope>
    <source>
        <strain evidence="3 4">02-257</strain>
    </source>
</reference>
<evidence type="ECO:0000259" key="2">
    <source>
        <dbReference type="PROSITE" id="PS50801"/>
    </source>
</evidence>
<feature type="region of interest" description="Disordered" evidence="1">
    <location>
        <begin position="1"/>
        <end position="22"/>
    </location>
</feature>
<dbReference type="PANTHER" id="PTHR33495">
    <property type="entry name" value="ANTI-SIGMA FACTOR ANTAGONIST TM_1081-RELATED-RELATED"/>
    <property type="match status" value="1"/>
</dbReference>
<dbReference type="PROSITE" id="PS50801">
    <property type="entry name" value="STAS"/>
    <property type="match status" value="1"/>
</dbReference>
<evidence type="ECO:0000313" key="3">
    <source>
        <dbReference type="EMBL" id="UTI64377.1"/>
    </source>
</evidence>
<dbReference type="Proteomes" id="UP001056035">
    <property type="component" value="Chromosome"/>
</dbReference>
<proteinExistence type="predicted"/>
<dbReference type="InterPro" id="IPR002645">
    <property type="entry name" value="STAS_dom"/>
</dbReference>
<accession>A0ABY5DUJ9</accession>
<dbReference type="RefSeq" id="WP_254571082.1">
    <property type="nucleotide sequence ID" value="NZ_CP098502.1"/>
</dbReference>
<dbReference type="Gene3D" id="3.30.750.24">
    <property type="entry name" value="STAS domain"/>
    <property type="match status" value="1"/>
</dbReference>
<dbReference type="EMBL" id="CP098502">
    <property type="protein sequence ID" value="UTI64377.1"/>
    <property type="molecule type" value="Genomic_DNA"/>
</dbReference>
<protein>
    <submittedName>
        <fullName evidence="3">STAS domain-containing protein</fullName>
    </submittedName>
</protein>